<proteinExistence type="inferred from homology"/>
<dbReference type="GO" id="GO:0003713">
    <property type="term" value="F:transcription coactivator activity"/>
    <property type="evidence" value="ECO:0007669"/>
    <property type="project" value="TreeGrafter"/>
</dbReference>
<accession>A0A4C1TSZ9</accession>
<keyword evidence="7" id="KW-0539">Nucleus</keyword>
<organism evidence="9 10">
    <name type="scientific">Eumeta variegata</name>
    <name type="common">Bagworm moth</name>
    <name type="synonym">Eumeta japonica</name>
    <dbReference type="NCBI Taxonomy" id="151549"/>
    <lineage>
        <taxon>Eukaryota</taxon>
        <taxon>Metazoa</taxon>
        <taxon>Ecdysozoa</taxon>
        <taxon>Arthropoda</taxon>
        <taxon>Hexapoda</taxon>
        <taxon>Insecta</taxon>
        <taxon>Pterygota</taxon>
        <taxon>Neoptera</taxon>
        <taxon>Endopterygota</taxon>
        <taxon>Lepidoptera</taxon>
        <taxon>Glossata</taxon>
        <taxon>Ditrysia</taxon>
        <taxon>Tineoidea</taxon>
        <taxon>Psychidae</taxon>
        <taxon>Oiketicinae</taxon>
        <taxon>Eumeta</taxon>
    </lineage>
</organism>
<dbReference type="PANTHER" id="PTHR48249">
    <property type="entry name" value="MEDIATOR OF RNA POLYMERASE II TRANSCRIPTION SUBUNIT 13"/>
    <property type="match status" value="1"/>
</dbReference>
<gene>
    <name evidence="9" type="primary">skd</name>
    <name evidence="9" type="ORF">EVAR_17268_1</name>
</gene>
<evidence type="ECO:0000313" key="10">
    <source>
        <dbReference type="Proteomes" id="UP000299102"/>
    </source>
</evidence>
<dbReference type="STRING" id="151549.A0A4C1TSZ9"/>
<evidence type="ECO:0000256" key="8">
    <source>
        <dbReference type="SAM" id="MobiDB-lite"/>
    </source>
</evidence>
<feature type="compositionally biased region" description="Low complexity" evidence="8">
    <location>
        <begin position="204"/>
        <end position="217"/>
    </location>
</feature>
<evidence type="ECO:0000256" key="7">
    <source>
        <dbReference type="ARBA" id="ARBA00023242"/>
    </source>
</evidence>
<dbReference type="GO" id="GO:0045944">
    <property type="term" value="P:positive regulation of transcription by RNA polymerase II"/>
    <property type="evidence" value="ECO:0007669"/>
    <property type="project" value="TreeGrafter"/>
</dbReference>
<keyword evidence="4" id="KW-0678">Repressor</keyword>
<evidence type="ECO:0000256" key="4">
    <source>
        <dbReference type="ARBA" id="ARBA00022491"/>
    </source>
</evidence>
<sequence>MPPRRSTSSPGRDRRARAGALRVCSYAYLQILSLLCDTVVYTVTTFENATELYGIKWRKLVWGESGGSGTGGRGMGGGGGGGEGDEAAPLADPVISSYARCLAGDILCVWRRVPAPQPPADLLDVTPSPPPAPPPLSLRAAKELWIFWYGEEPDLSGLVAPELIASHQQTWHDVLKKSRPIRPFCRANVMSERKGPAETLLPKGRTSSARGRSAPAPGGRLPPALCNIYRCYVQRPVSRKRCKLYRARLVLDSRSTGVYERYEYVIYISNVRRARSVIIVCSGVVNDAMTRSRKESSPAMHKWRRTARTLIVTGSAEPLVTLKRADDESLRRSRASGVGRRVCARAADPVLPSLRYEFTYDFYRGGFPEIDRDIRVLRRRTDRSIYILIVRRGRL</sequence>
<comment type="similarity">
    <text evidence="2">Belongs to the Mediator complex subunit 13 family.</text>
</comment>
<evidence type="ECO:0000256" key="5">
    <source>
        <dbReference type="ARBA" id="ARBA00023015"/>
    </source>
</evidence>
<dbReference type="EMBL" id="BGZK01000085">
    <property type="protein sequence ID" value="GBP17143.1"/>
    <property type="molecule type" value="Genomic_DNA"/>
</dbReference>
<feature type="region of interest" description="Disordered" evidence="8">
    <location>
        <begin position="196"/>
        <end position="217"/>
    </location>
</feature>
<dbReference type="GO" id="GO:0016592">
    <property type="term" value="C:mediator complex"/>
    <property type="evidence" value="ECO:0007669"/>
    <property type="project" value="TreeGrafter"/>
</dbReference>
<dbReference type="OrthoDB" id="103819at2759"/>
<dbReference type="Proteomes" id="UP000299102">
    <property type="component" value="Unassembled WGS sequence"/>
</dbReference>
<evidence type="ECO:0000256" key="3">
    <source>
        <dbReference type="ARBA" id="ARBA00019618"/>
    </source>
</evidence>
<comment type="subcellular location">
    <subcellularLocation>
        <location evidence="1">Nucleus</location>
    </subcellularLocation>
</comment>
<evidence type="ECO:0000313" key="9">
    <source>
        <dbReference type="EMBL" id="GBP17143.1"/>
    </source>
</evidence>
<dbReference type="PANTHER" id="PTHR48249:SF3">
    <property type="entry name" value="MEDIATOR OF RNA POLYMERASE II TRANSCRIPTION SUBUNIT 13"/>
    <property type="match status" value="1"/>
</dbReference>
<dbReference type="InterPro" id="IPR051139">
    <property type="entry name" value="Mediator_complx_sub13"/>
</dbReference>
<dbReference type="AlphaFoldDB" id="A0A4C1TSZ9"/>
<evidence type="ECO:0000256" key="1">
    <source>
        <dbReference type="ARBA" id="ARBA00004123"/>
    </source>
</evidence>
<evidence type="ECO:0000256" key="2">
    <source>
        <dbReference type="ARBA" id="ARBA00009354"/>
    </source>
</evidence>
<keyword evidence="5" id="KW-0805">Transcription regulation</keyword>
<protein>
    <recommendedName>
        <fullName evidence="3">Mediator of RNA polymerase II transcription subunit 13</fullName>
    </recommendedName>
</protein>
<keyword evidence="10" id="KW-1185">Reference proteome</keyword>
<evidence type="ECO:0000256" key="6">
    <source>
        <dbReference type="ARBA" id="ARBA00023163"/>
    </source>
</evidence>
<name>A0A4C1TSZ9_EUMVA</name>
<comment type="caution">
    <text evidence="9">The sequence shown here is derived from an EMBL/GenBank/DDBJ whole genome shotgun (WGS) entry which is preliminary data.</text>
</comment>
<keyword evidence="6" id="KW-0804">Transcription</keyword>
<reference evidence="9 10" key="1">
    <citation type="journal article" date="2019" name="Commun. Biol.">
        <title>The bagworm genome reveals a unique fibroin gene that provides high tensile strength.</title>
        <authorList>
            <person name="Kono N."/>
            <person name="Nakamura H."/>
            <person name="Ohtoshi R."/>
            <person name="Tomita M."/>
            <person name="Numata K."/>
            <person name="Arakawa K."/>
        </authorList>
    </citation>
    <scope>NUCLEOTIDE SEQUENCE [LARGE SCALE GENOMIC DNA]</scope>
</reference>